<keyword evidence="1" id="KW-0472">Membrane</keyword>
<gene>
    <name evidence="2" type="ORF">UFOVP399_61</name>
</gene>
<protein>
    <submittedName>
        <fullName evidence="2">Uncharacterized protein</fullName>
    </submittedName>
</protein>
<keyword evidence="1" id="KW-1133">Transmembrane helix</keyword>
<evidence type="ECO:0000313" key="2">
    <source>
        <dbReference type="EMBL" id="CAB4140992.1"/>
    </source>
</evidence>
<organism evidence="2">
    <name type="scientific">uncultured Caudovirales phage</name>
    <dbReference type="NCBI Taxonomy" id="2100421"/>
    <lineage>
        <taxon>Viruses</taxon>
        <taxon>Duplodnaviria</taxon>
        <taxon>Heunggongvirae</taxon>
        <taxon>Uroviricota</taxon>
        <taxon>Caudoviricetes</taxon>
        <taxon>Peduoviridae</taxon>
        <taxon>Maltschvirus</taxon>
        <taxon>Maltschvirus maltsch</taxon>
    </lineage>
</organism>
<dbReference type="EMBL" id="LR796383">
    <property type="protein sequence ID" value="CAB4140992.1"/>
    <property type="molecule type" value="Genomic_DNA"/>
</dbReference>
<feature type="transmembrane region" description="Helical" evidence="1">
    <location>
        <begin position="32"/>
        <end position="49"/>
    </location>
</feature>
<proteinExistence type="predicted"/>
<reference evidence="2" key="1">
    <citation type="submission" date="2020-04" db="EMBL/GenBank/DDBJ databases">
        <authorList>
            <person name="Chiriac C."/>
            <person name="Salcher M."/>
            <person name="Ghai R."/>
            <person name="Kavagutti S V."/>
        </authorList>
    </citation>
    <scope>NUCLEOTIDE SEQUENCE</scope>
</reference>
<sequence>MSRHILTAIALASVLGLGMLIASGPDHRWLAVGFGVLSTLPATMAALLAQRNEWLESQYEGRAE</sequence>
<name>A0A6J5M435_9CAUD</name>
<evidence type="ECO:0000256" key="1">
    <source>
        <dbReference type="SAM" id="Phobius"/>
    </source>
</evidence>
<keyword evidence="1" id="KW-0812">Transmembrane</keyword>
<accession>A0A6J5M435</accession>